<keyword evidence="11 23" id="KW-0732">Signal</keyword>
<dbReference type="GO" id="GO:0016323">
    <property type="term" value="C:basolateral plasma membrane"/>
    <property type="evidence" value="ECO:0007669"/>
    <property type="project" value="UniProtKB-SubCell"/>
</dbReference>
<feature type="transmembrane region" description="Helical" evidence="22">
    <location>
        <begin position="925"/>
        <end position="944"/>
    </location>
</feature>
<dbReference type="InterPro" id="IPR000742">
    <property type="entry name" value="EGF"/>
</dbReference>
<dbReference type="Pfam" id="PF00100">
    <property type="entry name" value="Zona_pellucida"/>
    <property type="match status" value="1"/>
</dbReference>
<evidence type="ECO:0000256" key="1">
    <source>
        <dbReference type="ARBA" id="ARBA00004303"/>
    </source>
</evidence>
<dbReference type="InterPro" id="IPR017977">
    <property type="entry name" value="ZP_dom_CS"/>
</dbReference>
<dbReference type="InterPro" id="IPR000152">
    <property type="entry name" value="EGF-type_Asp/Asn_hydroxyl_site"/>
</dbReference>
<accession>A0A6I8Q4D4</accession>
<dbReference type="SMART" id="SM00181">
    <property type="entry name" value="EGF"/>
    <property type="match status" value="3"/>
</dbReference>
<dbReference type="GO" id="GO:0045087">
    <property type="term" value="P:innate immune response"/>
    <property type="evidence" value="ECO:0007669"/>
    <property type="project" value="UniProtKB-KW"/>
</dbReference>
<dbReference type="InterPro" id="IPR024731">
    <property type="entry name" value="NELL2-like_EGF"/>
</dbReference>
<evidence type="ECO:0000256" key="19">
    <source>
        <dbReference type="ARBA" id="ARBA00045741"/>
    </source>
</evidence>
<dbReference type="PROSITE" id="PS51034">
    <property type="entry name" value="ZP_2"/>
    <property type="match status" value="1"/>
</dbReference>
<evidence type="ECO:0000256" key="22">
    <source>
        <dbReference type="SAM" id="Phobius"/>
    </source>
</evidence>
<evidence type="ECO:0000256" key="20">
    <source>
        <dbReference type="ARBA" id="ARBA00046503"/>
    </source>
</evidence>
<evidence type="ECO:0000256" key="5">
    <source>
        <dbReference type="ARBA" id="ARBA00015737"/>
    </source>
</evidence>
<evidence type="ECO:0000256" key="4">
    <source>
        <dbReference type="ARBA" id="ARBA00004613"/>
    </source>
</evidence>
<dbReference type="InterPro" id="IPR042235">
    <property type="entry name" value="ZP-C_dom"/>
</dbReference>
<reference evidence="26" key="1">
    <citation type="journal article" date="2010" name="Science">
        <title>The genome of the Western clawed frog Xenopus tropicalis.</title>
        <authorList>
            <person name="Hellsten U."/>
            <person name="Harland R.M."/>
            <person name="Gilchrist M.J."/>
            <person name="Hendrix D."/>
            <person name="Jurka J."/>
            <person name="Kapitonov V."/>
            <person name="Ovcharenko I."/>
            <person name="Putnam N.H."/>
            <person name="Shu S."/>
            <person name="Taher L."/>
            <person name="Blitz I.L."/>
            <person name="Blumberg B."/>
            <person name="Dichmann D.S."/>
            <person name="Dubchak I."/>
            <person name="Amaya E."/>
            <person name="Detter J.C."/>
            <person name="Fletcher R."/>
            <person name="Gerhard D.S."/>
            <person name="Goodstein D."/>
            <person name="Graves T."/>
            <person name="Grigoriev I.V."/>
            <person name="Grimwood J."/>
            <person name="Kawashima T."/>
            <person name="Lindquist E."/>
            <person name="Lucas S.M."/>
            <person name="Mead P.E."/>
            <person name="Mitros T."/>
            <person name="Ogino H."/>
            <person name="Ohta Y."/>
            <person name="Poliakov A.V."/>
            <person name="Pollet N."/>
            <person name="Robert J."/>
            <person name="Salamov A."/>
            <person name="Sater A.K."/>
            <person name="Schmutz J."/>
            <person name="Terry A."/>
            <person name="Vize P.D."/>
            <person name="Warren W.C."/>
            <person name="Wells D."/>
            <person name="Wills A."/>
            <person name="Wilson R.K."/>
            <person name="Zimmerman L.B."/>
            <person name="Zorn A.M."/>
            <person name="Grainger R."/>
            <person name="Grammer T."/>
            <person name="Khokha M.K."/>
            <person name="Richardson P.M."/>
            <person name="Rokhsar D.S."/>
        </authorList>
    </citation>
    <scope>NUCLEOTIDE SEQUENCE [LARGE SCALE GENOMIC DNA]</scope>
    <source>
        <strain evidence="26">Nigerian</strain>
    </source>
</reference>
<evidence type="ECO:0000256" key="15">
    <source>
        <dbReference type="ARBA" id="ARBA00023157"/>
    </source>
</evidence>
<feature type="domain" description="EGF-like" evidence="24">
    <location>
        <begin position="364"/>
        <end position="405"/>
    </location>
</feature>
<dbReference type="Pfam" id="PF23283">
    <property type="entry name" value="D8C_UMOD"/>
    <property type="match status" value="1"/>
</dbReference>
<dbReference type="Pfam" id="PF12947">
    <property type="entry name" value="EGF_3"/>
    <property type="match status" value="2"/>
</dbReference>
<evidence type="ECO:0000256" key="17">
    <source>
        <dbReference type="ARBA" id="ARBA00023273"/>
    </source>
</evidence>
<dbReference type="PROSITE" id="PS01187">
    <property type="entry name" value="EGF_CA"/>
    <property type="match status" value="1"/>
</dbReference>
<keyword evidence="7" id="KW-0964">Secreted</keyword>
<comment type="subunit">
    <text evidence="20">Homodimer that then polymerizes into long filaments. The filaments can additionally assemble laterally to form a sheet. The filaments consist of a zigzag-shaped backbone with laterally protruding arms which interact with bacterial adhesin fimH. Two fimH molecules can bind to a single UMOD monomer.</text>
</comment>
<dbReference type="Gene3D" id="3.40.50.410">
    <property type="entry name" value="von Willebrand factor, type A domain"/>
    <property type="match status" value="1"/>
</dbReference>
<dbReference type="FunFam" id="2.60.40.4100:FF:000001">
    <property type="entry name" value="alpha-tectorin isoform X1"/>
    <property type="match status" value="1"/>
</dbReference>
<evidence type="ECO:0000256" key="11">
    <source>
        <dbReference type="ARBA" id="ARBA00022729"/>
    </source>
</evidence>
<dbReference type="InterPro" id="IPR001881">
    <property type="entry name" value="EGF-like_Ca-bd_dom"/>
</dbReference>
<dbReference type="PANTHER" id="PTHR14002">
    <property type="entry name" value="ENDOGLIN/TGF-BETA RECEPTOR TYPE III"/>
    <property type="match status" value="1"/>
</dbReference>
<dbReference type="Pfam" id="PF25106">
    <property type="entry name" value="VWA_4"/>
    <property type="match status" value="1"/>
</dbReference>
<keyword evidence="22" id="KW-0812">Transmembrane</keyword>
<evidence type="ECO:0000256" key="14">
    <source>
        <dbReference type="ARBA" id="ARBA00023136"/>
    </source>
</evidence>
<keyword evidence="15" id="KW-1015">Disulfide bond</keyword>
<dbReference type="GO" id="GO:0005509">
    <property type="term" value="F:calcium ion binding"/>
    <property type="evidence" value="ECO:0007669"/>
    <property type="project" value="InterPro"/>
</dbReference>
<evidence type="ECO:0000259" key="25">
    <source>
        <dbReference type="PROSITE" id="PS51034"/>
    </source>
</evidence>
<dbReference type="PROSITE" id="PS01186">
    <property type="entry name" value="EGF_2"/>
    <property type="match status" value="1"/>
</dbReference>
<dbReference type="SUPFAM" id="SSF57184">
    <property type="entry name" value="Growth factor receptor domain"/>
    <property type="match status" value="1"/>
</dbReference>
<evidence type="ECO:0000256" key="3">
    <source>
        <dbReference type="ARBA" id="ARBA00004539"/>
    </source>
</evidence>
<dbReference type="SUPFAM" id="SSF53300">
    <property type="entry name" value="vWA-like"/>
    <property type="match status" value="1"/>
</dbReference>
<evidence type="ECO:0000256" key="9">
    <source>
        <dbReference type="ARBA" id="ARBA00022588"/>
    </source>
</evidence>
<dbReference type="Gene3D" id="2.60.40.4100">
    <property type="entry name" value="Zona pellucida, ZP-C domain"/>
    <property type="match status" value="1"/>
</dbReference>
<evidence type="ECO:0000256" key="13">
    <source>
        <dbReference type="ARBA" id="ARBA00022859"/>
    </source>
</evidence>
<dbReference type="FunCoup" id="A0A6I8Q4D4">
    <property type="interactions" value="11"/>
</dbReference>
<evidence type="ECO:0000256" key="8">
    <source>
        <dbReference type="ARBA" id="ARBA00022536"/>
    </source>
</evidence>
<keyword evidence="13" id="KW-0391">Immunity</keyword>
<dbReference type="GO" id="GO:0060170">
    <property type="term" value="C:ciliary membrane"/>
    <property type="evidence" value="ECO:0007669"/>
    <property type="project" value="UniProtKB-SubCell"/>
</dbReference>
<dbReference type="GeneTree" id="ENSGT00940000156038"/>
<keyword evidence="18" id="KW-0449">Lipoprotein</keyword>
<dbReference type="SMART" id="SM00241">
    <property type="entry name" value="ZP"/>
    <property type="match status" value="1"/>
</dbReference>
<evidence type="ECO:0000256" key="23">
    <source>
        <dbReference type="SAM" id="SignalP"/>
    </source>
</evidence>
<evidence type="ECO:0000313" key="26">
    <source>
        <dbReference type="Ensembl" id="ENSXETP00000064418"/>
    </source>
</evidence>
<dbReference type="GO" id="GO:0016324">
    <property type="term" value="C:apical plasma membrane"/>
    <property type="evidence" value="ECO:0007669"/>
    <property type="project" value="UniProtKB-SubCell"/>
</dbReference>
<dbReference type="InterPro" id="IPR056861">
    <property type="entry name" value="HMCN1-like_VWA"/>
</dbReference>
<keyword evidence="8 21" id="KW-0245">EGF-like domain</keyword>
<proteinExistence type="predicted"/>
<reference evidence="26" key="2">
    <citation type="submission" date="2020-05" db="UniProtKB">
        <authorList>
            <consortium name="Ensembl"/>
        </authorList>
    </citation>
    <scope>IDENTIFICATION</scope>
</reference>
<feature type="chain" id="PRO_5030155180" description="Uromodulin" evidence="23">
    <location>
        <begin position="22"/>
        <end position="946"/>
    </location>
</feature>
<dbReference type="SMART" id="SM00179">
    <property type="entry name" value="EGF_CA"/>
    <property type="match status" value="2"/>
</dbReference>
<name>A0A6I8Q4D4_XENTR</name>
<evidence type="ECO:0000256" key="12">
    <source>
        <dbReference type="ARBA" id="ARBA00022737"/>
    </source>
</evidence>
<dbReference type="Pfam" id="PF07645">
    <property type="entry name" value="EGF_CA"/>
    <property type="match status" value="1"/>
</dbReference>
<dbReference type="CDD" id="cd00054">
    <property type="entry name" value="EGF_CA"/>
    <property type="match status" value="2"/>
</dbReference>
<dbReference type="InterPro" id="IPR036465">
    <property type="entry name" value="vWFA_dom_sf"/>
</dbReference>
<feature type="domain" description="ZP" evidence="25">
    <location>
        <begin position="636"/>
        <end position="893"/>
    </location>
</feature>
<keyword evidence="9" id="KW-0399">Innate immunity</keyword>
<evidence type="ECO:0000256" key="21">
    <source>
        <dbReference type="PROSITE-ProRule" id="PRU00076"/>
    </source>
</evidence>
<sequence length="946" mass="103734">MAMPILLSLLILFLASHRSQAQTTIVSPSNTSLFATAQYIINTTSSSSLTYLVDTTGSMFDDLQQLKLVNNWLLDSITAKFKYGVRQYTMVEFNDPTFGQIRVTYSKDEFKSFFNSLNAYGGGDCPELAMNGLKVALEYSPPRSFILVLTDASAKDYNDIPLLNSIRSLINTKQSQVVFLITGLCSSSNDPDFLIYRDIASMSSGHVFQVGLSDLGKVFNYLDFTLSRPANSREKLFYKYYNASHSDNFSVSANYTSLLVITDGPIISIRIVGPDSKDPNMNTIVFEIWGSILQIKNPAIGEWTIVVNSIGSHAIRVEAFTVFNTSLTGNCSDCHPNATCEVYLGRLQCTCKDGFIGDGFSCSDVDECAYSWLNSCSYGYCVNTIGSYDCLCPVGYTKGAGRTCVDINECSSPDLNKCHPLAVCVNYVGTYTCQCPPGVTGNGFYCGIDQCARGVCGSSMECSMTSSSYSCSDPCVNHTVLNEPWRSTANAQYVNILCDYDKMGWYRFVGSGGIRMPESCVPELRCSTHAPMWLNGSHPAPTDGIVTRTACAHWTGDCCRWSSTIQIKACPGGYHVYKLNRTPGCYLTYCTDPSSLNEACSCTDDEECRFVSGSYGCYCKGNRTISALTDLTPTVSCGVQSMKTTFRQCQLRALKIDVKDIILADSYCFNVLNDNTTNTYSVLSSLQAGNCGMTLSTNGTHAFYRKSFDFTFLLNGLIIRDRLTTTSTCIYPLDMRISLNSALNPIISNTSIETNDTGNFTARMAVYNSSDYKYPYQGAQIDLYTKTVIYIGVFLEGPDPSLYAMVLKNCYATPSSNPDDPIKYYIIQNRCPSKSDGTVNVAENGVSSQARFSFQMFTFVGNYNQVYLHCQIYACDSRTSACAPTCSGSRALDVTTQTTTNLKIGPFNRLDPAPSPASAAYGTHASWTVIGTMITVLSIVFISGKP</sequence>
<dbReference type="InterPro" id="IPR049883">
    <property type="entry name" value="NOTCH1_EGF-like"/>
</dbReference>
<comment type="caution">
    <text evidence="21">Lacks conserved residue(s) required for the propagation of feature annotation.</text>
</comment>
<dbReference type="InParanoid" id="A0A6I8Q4D4"/>
<dbReference type="PROSITE" id="PS00682">
    <property type="entry name" value="ZP_1"/>
    <property type="match status" value="1"/>
</dbReference>
<keyword evidence="14 22" id="KW-0472">Membrane</keyword>
<comment type="subcellular location">
    <subcellularLocation>
        <location evidence="1">Apical cell membrane</location>
        <topology evidence="1">Lipid-anchor</topology>
        <topology evidence="1">GPI-anchor</topology>
    </subcellularLocation>
    <subcellularLocation>
        <location evidence="3">Basolateral cell membrane</location>
        <topology evidence="3">Lipid-anchor</topology>
        <topology evidence="3">GPI-anchor</topology>
    </subcellularLocation>
    <subcellularLocation>
        <location evidence="2">Cell projection</location>
        <location evidence="2">Cilium membrane</location>
    </subcellularLocation>
    <subcellularLocation>
        <location evidence="4">Secreted</location>
    </subcellularLocation>
</comment>
<evidence type="ECO:0000256" key="10">
    <source>
        <dbReference type="ARBA" id="ARBA00022622"/>
    </source>
</evidence>
<dbReference type="GO" id="GO:0098552">
    <property type="term" value="C:side of membrane"/>
    <property type="evidence" value="ECO:0007669"/>
    <property type="project" value="UniProtKB-KW"/>
</dbReference>
<keyword evidence="12" id="KW-0677">Repeat</keyword>
<dbReference type="PROSITE" id="PS50026">
    <property type="entry name" value="EGF_3"/>
    <property type="match status" value="2"/>
</dbReference>
<feature type="domain" description="EGF-like" evidence="24">
    <location>
        <begin position="406"/>
        <end position="447"/>
    </location>
</feature>
<keyword evidence="17" id="KW-0966">Cell projection</keyword>
<evidence type="ECO:0000256" key="16">
    <source>
        <dbReference type="ARBA" id="ARBA00023180"/>
    </source>
</evidence>
<dbReference type="GO" id="GO:0005576">
    <property type="term" value="C:extracellular region"/>
    <property type="evidence" value="ECO:0007669"/>
    <property type="project" value="UniProtKB-SubCell"/>
</dbReference>
<evidence type="ECO:0000256" key="2">
    <source>
        <dbReference type="ARBA" id="ARBA00004309"/>
    </source>
</evidence>
<keyword evidence="6" id="KW-1003">Cell membrane</keyword>
<dbReference type="AlphaFoldDB" id="A0A6I8Q4D4"/>
<keyword evidence="16" id="KW-0325">Glycoprotein</keyword>
<dbReference type="InterPro" id="IPR055355">
    <property type="entry name" value="ZP-C"/>
</dbReference>
<feature type="signal peptide" evidence="23">
    <location>
        <begin position="1"/>
        <end position="21"/>
    </location>
</feature>
<evidence type="ECO:0000259" key="24">
    <source>
        <dbReference type="PROSITE" id="PS50026"/>
    </source>
</evidence>
<dbReference type="InterPro" id="IPR001507">
    <property type="entry name" value="ZP_dom"/>
</dbReference>
<evidence type="ECO:0000256" key="7">
    <source>
        <dbReference type="ARBA" id="ARBA00022525"/>
    </source>
</evidence>
<dbReference type="InterPro" id="IPR057774">
    <property type="entry name" value="D8C_UMOD/GP2/OIT3-like"/>
</dbReference>
<keyword evidence="10" id="KW-0336">GPI-anchor</keyword>
<keyword evidence="22" id="KW-1133">Transmembrane helix</keyword>
<comment type="function">
    <text evidence="19">Functions in biogenesis and organization of the apical membrane of epithelial cells of the thick ascending limb of Henle's loop (TALH), where it promotes formation of complex filamentous gel-like structure that may play a role in the water barrier permeability. May serve as a receptor for binding and endocytosis of cytokines (IL-1, IL-2) and TNF. Facilitates neutrophil migration across renal epithelia.</text>
</comment>
<organism evidence="26">
    <name type="scientific">Xenopus tropicalis</name>
    <name type="common">Western clawed frog</name>
    <name type="synonym">Silurana tropicalis</name>
    <dbReference type="NCBI Taxonomy" id="8364"/>
    <lineage>
        <taxon>Eukaryota</taxon>
        <taxon>Metazoa</taxon>
        <taxon>Chordata</taxon>
        <taxon>Craniata</taxon>
        <taxon>Vertebrata</taxon>
        <taxon>Euteleostomi</taxon>
        <taxon>Amphibia</taxon>
        <taxon>Batrachia</taxon>
        <taxon>Anura</taxon>
        <taxon>Pipoidea</taxon>
        <taxon>Pipidae</taxon>
        <taxon>Xenopodinae</taxon>
        <taxon>Xenopus</taxon>
        <taxon>Silurana</taxon>
    </lineage>
</organism>
<evidence type="ECO:0000256" key="18">
    <source>
        <dbReference type="ARBA" id="ARBA00023288"/>
    </source>
</evidence>
<dbReference type="InterPro" id="IPR009030">
    <property type="entry name" value="Growth_fac_rcpt_cys_sf"/>
</dbReference>
<dbReference type="PROSITE" id="PS00010">
    <property type="entry name" value="ASX_HYDROXYL"/>
    <property type="match status" value="2"/>
</dbReference>
<dbReference type="Ensembl" id="ENSXETT00000090658">
    <property type="protein sequence ID" value="ENSXETP00000064418"/>
    <property type="gene ID" value="ENSXETG00000031754"/>
</dbReference>
<dbReference type="Gene3D" id="2.10.25.10">
    <property type="entry name" value="Laminin"/>
    <property type="match status" value="3"/>
</dbReference>
<dbReference type="Bgee" id="ENSXETG00000031754">
    <property type="expression patterns" value="Expressed in testis"/>
</dbReference>
<protein>
    <recommendedName>
        <fullName evidence="5">Uromodulin</fullName>
    </recommendedName>
</protein>
<dbReference type="FunFam" id="2.10.25.10:FF:000005">
    <property type="entry name" value="Fibrillin 2"/>
    <property type="match status" value="1"/>
</dbReference>
<dbReference type="PANTHER" id="PTHR14002:SF55">
    <property type="entry name" value="UROMODULIN"/>
    <property type="match status" value="1"/>
</dbReference>
<dbReference type="InterPro" id="IPR018097">
    <property type="entry name" value="EGF_Ca-bd_CS"/>
</dbReference>
<evidence type="ECO:0000256" key="6">
    <source>
        <dbReference type="ARBA" id="ARBA00022475"/>
    </source>
</evidence>